<sequence length="416" mass="46737">MECSSAGKGNGEVRRLHIVYFLSRMGRIEHPHLIRVHHLTRNGVYLRDVKRWLADVRGKDMPDAFAWSYKRRYKSGYVWQDLLDDDLITPISDNEYVLKGSETIPSSPFDPCSYIEKRSSSIFRNDDQDQPSPKEEIQDSTVLNSPTQTSSEIYQDLPLFGSERSTLTDDSLLKLDEEDKTKQRETCENYSSFYSSLLNKKKTKNKTTNNTNNNDIEKMGKPGSLFSSSRPSFAKSKSYSNGASNMFRNLIKCGAVETNDSVLVSVNRADKSCSTKSANTNHPDTRAAAICQVERIGGSARIFGTPWNNQHNQQYSYRKSFDGVRSSKKKHNEFAGPKPVSAAYKPVGGPTCSQCGKLFKPEKLHTHMKSCKGMKALAKTAAVSVEMTPSHSQRSINVNLSNEESTSAYLLTRTEF</sequence>
<proteinExistence type="predicted"/>
<dbReference type="Proteomes" id="UP001164250">
    <property type="component" value="Chromosome 6"/>
</dbReference>
<gene>
    <name evidence="1" type="ORF">Patl1_17313</name>
</gene>
<comment type="caution">
    <text evidence="1">The sequence shown here is derived from an EMBL/GenBank/DDBJ whole genome shotgun (WGS) entry which is preliminary data.</text>
</comment>
<reference evidence="2" key="1">
    <citation type="journal article" date="2023" name="G3 (Bethesda)">
        <title>Genome assembly and association tests identify interacting loci associated with vigor, precocity, and sex in interspecific pistachio rootstocks.</title>
        <authorList>
            <person name="Palmer W."/>
            <person name="Jacygrad E."/>
            <person name="Sagayaradj S."/>
            <person name="Cavanaugh K."/>
            <person name="Han R."/>
            <person name="Bertier L."/>
            <person name="Beede B."/>
            <person name="Kafkas S."/>
            <person name="Golino D."/>
            <person name="Preece J."/>
            <person name="Michelmore R."/>
        </authorList>
    </citation>
    <scope>NUCLEOTIDE SEQUENCE [LARGE SCALE GENOMIC DNA]</scope>
</reference>
<organism evidence="1 2">
    <name type="scientific">Pistacia atlantica</name>
    <dbReference type="NCBI Taxonomy" id="434234"/>
    <lineage>
        <taxon>Eukaryota</taxon>
        <taxon>Viridiplantae</taxon>
        <taxon>Streptophyta</taxon>
        <taxon>Embryophyta</taxon>
        <taxon>Tracheophyta</taxon>
        <taxon>Spermatophyta</taxon>
        <taxon>Magnoliopsida</taxon>
        <taxon>eudicotyledons</taxon>
        <taxon>Gunneridae</taxon>
        <taxon>Pentapetalae</taxon>
        <taxon>rosids</taxon>
        <taxon>malvids</taxon>
        <taxon>Sapindales</taxon>
        <taxon>Anacardiaceae</taxon>
        <taxon>Pistacia</taxon>
    </lineage>
</organism>
<dbReference type="EMBL" id="CM047902">
    <property type="protein sequence ID" value="KAJ0095541.1"/>
    <property type="molecule type" value="Genomic_DNA"/>
</dbReference>
<keyword evidence="2" id="KW-1185">Reference proteome</keyword>
<accession>A0ACC1B9E6</accession>
<evidence type="ECO:0000313" key="1">
    <source>
        <dbReference type="EMBL" id="KAJ0095541.1"/>
    </source>
</evidence>
<protein>
    <submittedName>
        <fullName evidence="1">Uncharacterized protein</fullName>
    </submittedName>
</protein>
<name>A0ACC1B9E6_9ROSI</name>
<evidence type="ECO:0000313" key="2">
    <source>
        <dbReference type="Proteomes" id="UP001164250"/>
    </source>
</evidence>